<dbReference type="OrthoDB" id="6381897at2759"/>
<sequence length="215" mass="23591">MVFPRSSTLLLLVFPVILLLCFPPSSAHRVLKGGCLNYGHSCLGAHGKRASAPPHRPLVPRPLLDILDALTTPTRTNNLYAHTSDNSMREPRTRNPEGRFLAPSAGNQLADLGLDLRADGLMDDINEEVDIMGGISGRGGRMGGSDERGERLGGSSEVDPDAVLYYGTLDDYNDVRYKRQASPGSAAVTKRLNTWAYSPLQQEEEQEEEEKEEEE</sequence>
<evidence type="ECO:0000256" key="2">
    <source>
        <dbReference type="SAM" id="SignalP"/>
    </source>
</evidence>
<evidence type="ECO:0000313" key="3">
    <source>
        <dbReference type="EMBL" id="AWK57506.1"/>
    </source>
</evidence>
<protein>
    <submittedName>
        <fullName evidence="3">CCHamide 1</fullName>
    </submittedName>
</protein>
<reference evidence="3" key="2">
    <citation type="submission" date="2018-04" db="EMBL/GenBank/DDBJ databases">
        <authorList>
            <person name="Go L.Y."/>
            <person name="Mitchell J.A."/>
        </authorList>
    </citation>
    <scope>NUCLEOTIDE SEQUENCE</scope>
</reference>
<proteinExistence type="evidence at transcript level"/>
<accession>A0A2U8JAD8</accession>
<feature type="chain" id="PRO_5015971422" evidence="2">
    <location>
        <begin position="28"/>
        <end position="215"/>
    </location>
</feature>
<evidence type="ECO:0000256" key="1">
    <source>
        <dbReference type="SAM" id="MobiDB-lite"/>
    </source>
</evidence>
<name>A0A2U8JAD8_CHEQU</name>
<reference evidence="3" key="1">
    <citation type="journal article" date="2016" name="Sci. Rep.">
        <title>Transcriptomic characterization and curation of candidate neuropeptides regulating reproduction in the eyestalk ganglia of the Australian crayfish, Cherax quadricarinatus.</title>
        <authorList>
            <person name="Nguyen T.V."/>
            <person name="Cummins S.F."/>
            <person name="Elizur A."/>
            <person name="Ventura T."/>
        </authorList>
    </citation>
    <scope>NUCLEOTIDE SEQUENCE</scope>
</reference>
<feature type="signal peptide" evidence="2">
    <location>
        <begin position="1"/>
        <end position="27"/>
    </location>
</feature>
<dbReference type="EMBL" id="MH210963">
    <property type="protein sequence ID" value="AWK57506.1"/>
    <property type="molecule type" value="mRNA"/>
</dbReference>
<feature type="region of interest" description="Disordered" evidence="1">
    <location>
        <begin position="136"/>
        <end position="157"/>
    </location>
</feature>
<keyword evidence="2" id="KW-0732">Signal</keyword>
<organism evidence="3">
    <name type="scientific">Cherax quadricarinatus</name>
    <name type="common">Australian red claw crayfish</name>
    <dbReference type="NCBI Taxonomy" id="27406"/>
    <lineage>
        <taxon>Eukaryota</taxon>
        <taxon>Metazoa</taxon>
        <taxon>Ecdysozoa</taxon>
        <taxon>Arthropoda</taxon>
        <taxon>Crustacea</taxon>
        <taxon>Multicrustacea</taxon>
        <taxon>Malacostraca</taxon>
        <taxon>Eumalacostraca</taxon>
        <taxon>Eucarida</taxon>
        <taxon>Decapoda</taxon>
        <taxon>Pleocyemata</taxon>
        <taxon>Astacidea</taxon>
        <taxon>Parastacoidea</taxon>
        <taxon>Parastacidae</taxon>
        <taxon>Cherax</taxon>
    </lineage>
</organism>
<dbReference type="AlphaFoldDB" id="A0A2U8JAD8"/>